<gene>
    <name evidence="2" type="ORF">PCOR1329_LOCUS38476</name>
</gene>
<name>A0ABN9TF22_9DINO</name>
<reference evidence="2" key="1">
    <citation type="submission" date="2023-10" db="EMBL/GenBank/DDBJ databases">
        <authorList>
            <person name="Chen Y."/>
            <person name="Shah S."/>
            <person name="Dougan E. K."/>
            <person name="Thang M."/>
            <person name="Chan C."/>
        </authorList>
    </citation>
    <scope>NUCLEOTIDE SEQUENCE [LARGE SCALE GENOMIC DNA]</scope>
</reference>
<evidence type="ECO:0000256" key="1">
    <source>
        <dbReference type="SAM" id="SignalP"/>
    </source>
</evidence>
<evidence type="ECO:0000313" key="3">
    <source>
        <dbReference type="Proteomes" id="UP001189429"/>
    </source>
</evidence>
<sequence>MSLSLRVARLSLLGLAVAVATERNEPCDDGVCQPGDDEHAALLQSRMSERMEAELSRENLSGAVFCNPTLGQMCPPGNVACPECGSTSCQCPGGPGPSPSPSPSGPMCGNSMQSCTSSQVCIGYYHSWGCVGSCANNMACQGAEGSWDGCSSCKDRAEYVMNWNNPGYAGGFSQALSKVAGEFPSECGCLDD</sequence>
<comment type="caution">
    <text evidence="2">The sequence shown here is derived from an EMBL/GenBank/DDBJ whole genome shotgun (WGS) entry which is preliminary data.</text>
</comment>
<evidence type="ECO:0000313" key="2">
    <source>
        <dbReference type="EMBL" id="CAK0844382.1"/>
    </source>
</evidence>
<keyword evidence="3" id="KW-1185">Reference proteome</keyword>
<keyword evidence="1" id="KW-0732">Signal</keyword>
<protein>
    <submittedName>
        <fullName evidence="2">Uncharacterized protein</fullName>
    </submittedName>
</protein>
<feature type="signal peptide" evidence="1">
    <location>
        <begin position="1"/>
        <end position="18"/>
    </location>
</feature>
<feature type="chain" id="PRO_5046216203" evidence="1">
    <location>
        <begin position="19"/>
        <end position="192"/>
    </location>
</feature>
<organism evidence="2 3">
    <name type="scientific">Prorocentrum cordatum</name>
    <dbReference type="NCBI Taxonomy" id="2364126"/>
    <lineage>
        <taxon>Eukaryota</taxon>
        <taxon>Sar</taxon>
        <taxon>Alveolata</taxon>
        <taxon>Dinophyceae</taxon>
        <taxon>Prorocentrales</taxon>
        <taxon>Prorocentraceae</taxon>
        <taxon>Prorocentrum</taxon>
    </lineage>
</organism>
<proteinExistence type="predicted"/>
<dbReference type="Proteomes" id="UP001189429">
    <property type="component" value="Unassembled WGS sequence"/>
</dbReference>
<accession>A0ABN9TF22</accession>
<dbReference type="EMBL" id="CAUYUJ010014659">
    <property type="protein sequence ID" value="CAK0844382.1"/>
    <property type="molecule type" value="Genomic_DNA"/>
</dbReference>